<accession>A3ZV31</accession>
<dbReference type="Gene3D" id="3.30.470.10">
    <property type="match status" value="1"/>
</dbReference>
<comment type="pathway">
    <text evidence="4 17">Amino-acid biosynthesis; L-valine biosynthesis; L-valine from pyruvate: step 4/4.</text>
</comment>
<proteinExistence type="inferred from homology"/>
<dbReference type="UniPathway" id="UPA00047">
    <property type="reaction ID" value="UER00058"/>
</dbReference>
<evidence type="ECO:0000313" key="19">
    <source>
        <dbReference type="Proteomes" id="UP000004358"/>
    </source>
</evidence>
<gene>
    <name evidence="17" type="primary">ilvE</name>
    <name evidence="18" type="ORF">DSM3645_24700</name>
</gene>
<sequence>MSSQQIYINGKFFSKEEAVVSVFDHGLLYGDGVFEGLRVYEGKVFRMAQHLKRLYDSAKAIMLQIPMPIEGMQEAVLAAVEKNGLDNCYIRLVITRGAGTLGLGPERTSNPQVIIIVDKIALYPEEHYRNGLEIVTASTIRNHPGALSPQIKSLNYLNNIMAKVEASKAGCLEALMLNHKGEVSECTADNIFIVRNGVLMTPPTDAGILEGVTREAVLELAKDAGVPTEEKTLTRHDVYIADECFMTGTAAEVIAVVRIDGRPIGDARPGPITLKLQELFHKLART</sequence>
<dbReference type="UniPathway" id="UPA00049">
    <property type="reaction ID" value="UER00062"/>
</dbReference>
<evidence type="ECO:0000256" key="4">
    <source>
        <dbReference type="ARBA" id="ARBA00004931"/>
    </source>
</evidence>
<dbReference type="InterPro" id="IPR001544">
    <property type="entry name" value="Aminotrans_IV"/>
</dbReference>
<dbReference type="PANTHER" id="PTHR42743">
    <property type="entry name" value="AMINO-ACID AMINOTRANSFERASE"/>
    <property type="match status" value="1"/>
</dbReference>
<evidence type="ECO:0000256" key="16">
    <source>
        <dbReference type="RuleBase" id="RU004516"/>
    </source>
</evidence>
<dbReference type="GO" id="GO:0005829">
    <property type="term" value="C:cytosol"/>
    <property type="evidence" value="ECO:0007669"/>
    <property type="project" value="TreeGrafter"/>
</dbReference>
<dbReference type="NCBIfam" id="NF005146">
    <property type="entry name" value="PRK06606.1"/>
    <property type="match status" value="1"/>
</dbReference>
<evidence type="ECO:0000313" key="18">
    <source>
        <dbReference type="EMBL" id="EAQ79767.1"/>
    </source>
</evidence>
<organism evidence="18 19">
    <name type="scientific">Blastopirellula marina DSM 3645</name>
    <dbReference type="NCBI Taxonomy" id="314230"/>
    <lineage>
        <taxon>Bacteria</taxon>
        <taxon>Pseudomonadati</taxon>
        <taxon>Planctomycetota</taxon>
        <taxon>Planctomycetia</taxon>
        <taxon>Pirellulales</taxon>
        <taxon>Pirellulaceae</taxon>
        <taxon>Blastopirellula</taxon>
    </lineage>
</organism>
<evidence type="ECO:0000256" key="15">
    <source>
        <dbReference type="RuleBase" id="RU004106"/>
    </source>
</evidence>
<evidence type="ECO:0000256" key="7">
    <source>
        <dbReference type="ARBA" id="ARBA00022576"/>
    </source>
</evidence>
<dbReference type="FunFam" id="3.20.10.10:FF:000002">
    <property type="entry name" value="D-alanine aminotransferase"/>
    <property type="match status" value="1"/>
</dbReference>
<dbReference type="GO" id="GO:0052655">
    <property type="term" value="F:L-valine-2-oxoglutarate transaminase activity"/>
    <property type="evidence" value="ECO:0007669"/>
    <property type="project" value="RHEA"/>
</dbReference>
<dbReference type="CDD" id="cd01558">
    <property type="entry name" value="D-AAT_like"/>
    <property type="match status" value="1"/>
</dbReference>
<dbReference type="AlphaFoldDB" id="A3ZV31"/>
<evidence type="ECO:0000256" key="12">
    <source>
        <dbReference type="ARBA" id="ARBA00048212"/>
    </source>
</evidence>
<dbReference type="STRING" id="314230.DSM3645_24700"/>
<dbReference type="InterPro" id="IPR005785">
    <property type="entry name" value="B_amino_transI"/>
</dbReference>
<dbReference type="Pfam" id="PF01063">
    <property type="entry name" value="Aminotran_4"/>
    <property type="match status" value="1"/>
</dbReference>
<comment type="similarity">
    <text evidence="6 15">Belongs to the class-IV pyridoxal-phosphate-dependent aminotransferase family.</text>
</comment>
<dbReference type="NCBIfam" id="TIGR01122">
    <property type="entry name" value="ilvE_I"/>
    <property type="match status" value="1"/>
</dbReference>
<comment type="cofactor">
    <cofactor evidence="1 16">
        <name>pyridoxal 5'-phosphate</name>
        <dbReference type="ChEBI" id="CHEBI:597326"/>
    </cofactor>
</comment>
<dbReference type="GO" id="GO:0052654">
    <property type="term" value="F:L-leucine-2-oxoglutarate transaminase activity"/>
    <property type="evidence" value="ECO:0007669"/>
    <property type="project" value="RHEA"/>
</dbReference>
<dbReference type="InterPro" id="IPR036038">
    <property type="entry name" value="Aminotransferase-like"/>
</dbReference>
<dbReference type="eggNOG" id="COG0115">
    <property type="taxonomic scope" value="Bacteria"/>
</dbReference>
<comment type="catalytic activity">
    <reaction evidence="12 17">
        <text>L-valine + 2-oxoglutarate = 3-methyl-2-oxobutanoate + L-glutamate</text>
        <dbReference type="Rhea" id="RHEA:24813"/>
        <dbReference type="ChEBI" id="CHEBI:11851"/>
        <dbReference type="ChEBI" id="CHEBI:16810"/>
        <dbReference type="ChEBI" id="CHEBI:29985"/>
        <dbReference type="ChEBI" id="CHEBI:57762"/>
        <dbReference type="EC" id="2.6.1.42"/>
    </reaction>
</comment>
<dbReference type="PANTHER" id="PTHR42743:SF11">
    <property type="entry name" value="AMINODEOXYCHORISMATE LYASE"/>
    <property type="match status" value="1"/>
</dbReference>
<evidence type="ECO:0000256" key="8">
    <source>
        <dbReference type="ARBA" id="ARBA00022605"/>
    </source>
</evidence>
<dbReference type="GO" id="GO:0052656">
    <property type="term" value="F:L-isoleucine-2-oxoglutarate transaminase activity"/>
    <property type="evidence" value="ECO:0007669"/>
    <property type="project" value="RHEA"/>
</dbReference>
<evidence type="ECO:0000256" key="17">
    <source>
        <dbReference type="RuleBase" id="RU364094"/>
    </source>
</evidence>
<dbReference type="UniPathway" id="UPA00048">
    <property type="reaction ID" value="UER00073"/>
</dbReference>
<evidence type="ECO:0000256" key="14">
    <source>
        <dbReference type="ARBA" id="ARBA00049229"/>
    </source>
</evidence>
<dbReference type="Gene3D" id="3.20.10.10">
    <property type="entry name" value="D-amino Acid Aminotransferase, subunit A, domain 2"/>
    <property type="match status" value="1"/>
</dbReference>
<dbReference type="InterPro" id="IPR043131">
    <property type="entry name" value="BCAT-like_N"/>
</dbReference>
<dbReference type="NCBIfam" id="NF006185">
    <property type="entry name" value="PRK08320.1"/>
    <property type="match status" value="1"/>
</dbReference>
<comment type="catalytic activity">
    <reaction evidence="14 17">
        <text>L-leucine + 2-oxoglutarate = 4-methyl-2-oxopentanoate + L-glutamate</text>
        <dbReference type="Rhea" id="RHEA:18321"/>
        <dbReference type="ChEBI" id="CHEBI:16810"/>
        <dbReference type="ChEBI" id="CHEBI:17865"/>
        <dbReference type="ChEBI" id="CHEBI:29985"/>
        <dbReference type="ChEBI" id="CHEBI:57427"/>
        <dbReference type="EC" id="2.6.1.42"/>
    </reaction>
</comment>
<reference evidence="18 19" key="1">
    <citation type="submission" date="2006-02" db="EMBL/GenBank/DDBJ databases">
        <authorList>
            <person name="Amann R."/>
            <person name="Ferriera S."/>
            <person name="Johnson J."/>
            <person name="Kravitz S."/>
            <person name="Halpern A."/>
            <person name="Remington K."/>
            <person name="Beeson K."/>
            <person name="Tran B."/>
            <person name="Rogers Y.-H."/>
            <person name="Friedman R."/>
            <person name="Venter J.C."/>
        </authorList>
    </citation>
    <scope>NUCLEOTIDE SEQUENCE [LARGE SCALE GENOMIC DNA]</scope>
    <source>
        <strain evidence="18 19">DSM 3645</strain>
    </source>
</reference>
<keyword evidence="9 17" id="KW-0808">Transferase</keyword>
<comment type="pathway">
    <text evidence="3 17">Amino-acid biosynthesis; L-isoleucine biosynthesis; L-isoleucine from 2-oxobutanoate: step 4/4.</text>
</comment>
<dbReference type="SUPFAM" id="SSF56752">
    <property type="entry name" value="D-aminoacid aminotransferase-like PLP-dependent enzymes"/>
    <property type="match status" value="1"/>
</dbReference>
<keyword evidence="11 17" id="KW-0100">Branched-chain amino acid biosynthesis</keyword>
<evidence type="ECO:0000256" key="6">
    <source>
        <dbReference type="ARBA" id="ARBA00009320"/>
    </source>
</evidence>
<dbReference type="GO" id="GO:0009097">
    <property type="term" value="P:isoleucine biosynthetic process"/>
    <property type="evidence" value="ECO:0007669"/>
    <property type="project" value="UniProtKB-UniPathway"/>
</dbReference>
<keyword evidence="8 17" id="KW-0028">Amino-acid biosynthesis</keyword>
<evidence type="ECO:0000256" key="10">
    <source>
        <dbReference type="ARBA" id="ARBA00022898"/>
    </source>
</evidence>
<dbReference type="EMBL" id="AANZ01000013">
    <property type="protein sequence ID" value="EAQ79767.1"/>
    <property type="molecule type" value="Genomic_DNA"/>
</dbReference>
<dbReference type="HOGENOM" id="CLU_020844_3_0_0"/>
<evidence type="ECO:0000256" key="5">
    <source>
        <dbReference type="ARBA" id="ARBA00005072"/>
    </source>
</evidence>
<dbReference type="InterPro" id="IPR043132">
    <property type="entry name" value="BCAT-like_C"/>
</dbReference>
<dbReference type="GO" id="GO:0009099">
    <property type="term" value="P:L-valine biosynthetic process"/>
    <property type="evidence" value="ECO:0007669"/>
    <property type="project" value="UniProtKB-UniPathway"/>
</dbReference>
<dbReference type="RefSeq" id="WP_002652837.1">
    <property type="nucleotide sequence ID" value="NZ_CH672376.1"/>
</dbReference>
<dbReference type="EC" id="2.6.1.42" evidence="17"/>
<evidence type="ECO:0000256" key="3">
    <source>
        <dbReference type="ARBA" id="ARBA00004824"/>
    </source>
</evidence>
<comment type="catalytic activity">
    <reaction evidence="13 17">
        <text>L-isoleucine + 2-oxoglutarate = (S)-3-methyl-2-oxopentanoate + L-glutamate</text>
        <dbReference type="Rhea" id="RHEA:24801"/>
        <dbReference type="ChEBI" id="CHEBI:16810"/>
        <dbReference type="ChEBI" id="CHEBI:29985"/>
        <dbReference type="ChEBI" id="CHEBI:35146"/>
        <dbReference type="ChEBI" id="CHEBI:58045"/>
        <dbReference type="EC" id="2.6.1.42"/>
    </reaction>
</comment>
<dbReference type="OrthoDB" id="9805628at2"/>
<evidence type="ECO:0000256" key="9">
    <source>
        <dbReference type="ARBA" id="ARBA00022679"/>
    </source>
</evidence>
<protein>
    <recommendedName>
        <fullName evidence="17">Branched-chain-amino-acid aminotransferase</fullName>
        <shortName evidence="17">BCAT</shortName>
        <ecNumber evidence="17">2.6.1.42</ecNumber>
    </recommendedName>
</protein>
<comment type="caution">
    <text evidence="18">The sequence shown here is derived from an EMBL/GenBank/DDBJ whole genome shotgun (WGS) entry which is preliminary data.</text>
</comment>
<evidence type="ECO:0000256" key="2">
    <source>
        <dbReference type="ARBA" id="ARBA00003109"/>
    </source>
</evidence>
<evidence type="ECO:0000256" key="1">
    <source>
        <dbReference type="ARBA" id="ARBA00001933"/>
    </source>
</evidence>
<dbReference type="PROSITE" id="PS00770">
    <property type="entry name" value="AA_TRANSFER_CLASS_4"/>
    <property type="match status" value="1"/>
</dbReference>
<dbReference type="FunFam" id="3.30.470.10:FF:000006">
    <property type="entry name" value="Branched-chain-amino-acid aminotransferase"/>
    <property type="match status" value="1"/>
</dbReference>
<keyword evidence="10 16" id="KW-0663">Pyridoxal phosphate</keyword>
<dbReference type="InterPro" id="IPR018300">
    <property type="entry name" value="Aminotrans_IV_CS"/>
</dbReference>
<name>A3ZV31_9BACT</name>
<keyword evidence="7 17" id="KW-0032">Aminotransferase</keyword>
<dbReference type="InterPro" id="IPR050571">
    <property type="entry name" value="Class-IV_PLP-Dep_Aminotrnsfr"/>
</dbReference>
<comment type="pathway">
    <text evidence="5 17">Amino-acid biosynthesis; L-leucine biosynthesis; L-leucine from 3-methyl-2-oxobutanoate: step 4/4.</text>
</comment>
<dbReference type="Proteomes" id="UP000004358">
    <property type="component" value="Unassembled WGS sequence"/>
</dbReference>
<comment type="function">
    <text evidence="2 17">Acts on leucine, isoleucine and valine.</text>
</comment>
<evidence type="ECO:0000256" key="11">
    <source>
        <dbReference type="ARBA" id="ARBA00023304"/>
    </source>
</evidence>
<evidence type="ECO:0000256" key="13">
    <source>
        <dbReference type="ARBA" id="ARBA00048798"/>
    </source>
</evidence>
<dbReference type="GO" id="GO:0009098">
    <property type="term" value="P:L-leucine biosynthetic process"/>
    <property type="evidence" value="ECO:0007669"/>
    <property type="project" value="UniProtKB-UniPathway"/>
</dbReference>